<dbReference type="OrthoDB" id="9793549at2"/>
<feature type="modified residue" description="4-aspartylphosphate" evidence="1">
    <location>
        <position position="66"/>
    </location>
</feature>
<keyword evidence="4" id="KW-1185">Reference proteome</keyword>
<dbReference type="InterPro" id="IPR011006">
    <property type="entry name" value="CheY-like_superfamily"/>
</dbReference>
<dbReference type="GO" id="GO:0000160">
    <property type="term" value="P:phosphorelay signal transduction system"/>
    <property type="evidence" value="ECO:0007669"/>
    <property type="project" value="InterPro"/>
</dbReference>
<dbReference type="PANTHER" id="PTHR44520:SF2">
    <property type="entry name" value="RESPONSE REGULATOR RCP1"/>
    <property type="match status" value="1"/>
</dbReference>
<dbReference type="RefSeq" id="WP_092860551.1">
    <property type="nucleotide sequence ID" value="NZ_FOQH01000006.1"/>
</dbReference>
<name>A0A1I3HVS3_9RHOB</name>
<dbReference type="InterPro" id="IPR052893">
    <property type="entry name" value="TCS_response_regulator"/>
</dbReference>
<dbReference type="PROSITE" id="PS50110">
    <property type="entry name" value="RESPONSE_REGULATORY"/>
    <property type="match status" value="1"/>
</dbReference>
<proteinExistence type="predicted"/>
<dbReference type="SUPFAM" id="SSF52172">
    <property type="entry name" value="CheY-like"/>
    <property type="match status" value="1"/>
</dbReference>
<dbReference type="PANTHER" id="PTHR44520">
    <property type="entry name" value="RESPONSE REGULATOR RCP1-RELATED"/>
    <property type="match status" value="1"/>
</dbReference>
<dbReference type="Gene3D" id="3.40.50.2300">
    <property type="match status" value="1"/>
</dbReference>
<gene>
    <name evidence="3" type="ORF">SAMN05216258_106194</name>
</gene>
<dbReference type="AlphaFoldDB" id="A0A1I3HVS3"/>
<protein>
    <submittedName>
        <fullName evidence="3">Response regulator receiver domain-containing protein</fullName>
    </submittedName>
</protein>
<evidence type="ECO:0000313" key="4">
    <source>
        <dbReference type="Proteomes" id="UP000199377"/>
    </source>
</evidence>
<dbReference type="Proteomes" id="UP000199377">
    <property type="component" value="Unassembled WGS sequence"/>
</dbReference>
<dbReference type="CDD" id="cd17557">
    <property type="entry name" value="REC_Rcp-like"/>
    <property type="match status" value="1"/>
</dbReference>
<dbReference type="STRING" id="1114924.SAMN05216258_106194"/>
<evidence type="ECO:0000313" key="3">
    <source>
        <dbReference type="EMBL" id="SFI39677.1"/>
    </source>
</evidence>
<keyword evidence="1" id="KW-0597">Phosphoprotein</keyword>
<reference evidence="3 4" key="1">
    <citation type="submission" date="2016-10" db="EMBL/GenBank/DDBJ databases">
        <authorList>
            <person name="de Groot N.N."/>
        </authorList>
    </citation>
    <scope>NUCLEOTIDE SEQUENCE [LARGE SCALE GENOMIC DNA]</scope>
    <source>
        <strain evidence="3 4">CGMCC 1.11030</strain>
    </source>
</reference>
<accession>A0A1I3HVS3</accession>
<evidence type="ECO:0000256" key="1">
    <source>
        <dbReference type="PROSITE-ProRule" id="PRU00169"/>
    </source>
</evidence>
<dbReference type="Pfam" id="PF00072">
    <property type="entry name" value="Response_reg"/>
    <property type="match status" value="1"/>
</dbReference>
<organism evidence="3 4">
    <name type="scientific">Albimonas pacifica</name>
    <dbReference type="NCBI Taxonomy" id="1114924"/>
    <lineage>
        <taxon>Bacteria</taxon>
        <taxon>Pseudomonadati</taxon>
        <taxon>Pseudomonadota</taxon>
        <taxon>Alphaproteobacteria</taxon>
        <taxon>Rhodobacterales</taxon>
        <taxon>Paracoccaceae</taxon>
        <taxon>Albimonas</taxon>
    </lineage>
</organism>
<dbReference type="SMART" id="SM00448">
    <property type="entry name" value="REC"/>
    <property type="match status" value="1"/>
</dbReference>
<sequence length="153" mass="16889">MTEETPFRILLVEDNEDHAELIMEILEDASARVDVRRCCDGEAALAHLAGARQDPAAHLPDLVLLDLDMPRMDGFQTLSAIKSDPRMRRIPVVILTTSRARQDVARALDGHANSYVCKTADFSALEALLAEVRRYWTRANLRPGPILGDAVGA</sequence>
<evidence type="ECO:0000259" key="2">
    <source>
        <dbReference type="PROSITE" id="PS50110"/>
    </source>
</evidence>
<dbReference type="InterPro" id="IPR001789">
    <property type="entry name" value="Sig_transdc_resp-reg_receiver"/>
</dbReference>
<feature type="domain" description="Response regulatory" evidence="2">
    <location>
        <begin position="8"/>
        <end position="133"/>
    </location>
</feature>
<dbReference type="EMBL" id="FOQH01000006">
    <property type="protein sequence ID" value="SFI39677.1"/>
    <property type="molecule type" value="Genomic_DNA"/>
</dbReference>